<gene>
    <name evidence="3" type="ORF">K505DRAFT_320928</name>
</gene>
<proteinExistence type="predicted"/>
<feature type="region of interest" description="Disordered" evidence="1">
    <location>
        <begin position="193"/>
        <end position="232"/>
    </location>
</feature>
<dbReference type="InterPro" id="IPR055481">
    <property type="entry name" value="DUF7053"/>
</dbReference>
<sequence>MTLAKHNLHVAALIPSHLTPQDIISALHDHNTCLTLQALTTGHTKLPSTDPETKKDTYWYPHDIRPITTYEVTECVTIVPGIGDMGKKFITFPSCFQDTPHGIKTRADTSGVILRAEFRVIQGGMDDGEVDGEGEGIGYADWVLVEDVEVQTSWYMMPFVRKAMEGAHRDICRKVIEKVEMIKRQEAIASTLAKGKMRAGSGGSHTSHGSLARSYTDEDEERYHRPDKITYG</sequence>
<evidence type="ECO:0000313" key="3">
    <source>
        <dbReference type="EMBL" id="KAF2799788.1"/>
    </source>
</evidence>
<name>A0A6A6XU60_9PLEO</name>
<evidence type="ECO:0000259" key="2">
    <source>
        <dbReference type="Pfam" id="PF23155"/>
    </source>
</evidence>
<dbReference type="Proteomes" id="UP000799757">
    <property type="component" value="Unassembled WGS sequence"/>
</dbReference>
<dbReference type="AlphaFoldDB" id="A0A6A6XU60"/>
<dbReference type="EMBL" id="MU001758">
    <property type="protein sequence ID" value="KAF2799788.1"/>
    <property type="molecule type" value="Genomic_DNA"/>
</dbReference>
<feature type="compositionally biased region" description="Basic and acidic residues" evidence="1">
    <location>
        <begin position="221"/>
        <end position="232"/>
    </location>
</feature>
<accession>A0A6A6XU60</accession>
<keyword evidence="4" id="KW-1185">Reference proteome</keyword>
<protein>
    <recommendedName>
        <fullName evidence="2">DUF7053 domain-containing protein</fullName>
    </recommendedName>
</protein>
<evidence type="ECO:0000313" key="4">
    <source>
        <dbReference type="Proteomes" id="UP000799757"/>
    </source>
</evidence>
<dbReference type="OrthoDB" id="4276610at2759"/>
<dbReference type="Pfam" id="PF23155">
    <property type="entry name" value="DUF7053"/>
    <property type="match status" value="1"/>
</dbReference>
<organism evidence="3 4">
    <name type="scientific">Melanomma pulvis-pyrius CBS 109.77</name>
    <dbReference type="NCBI Taxonomy" id="1314802"/>
    <lineage>
        <taxon>Eukaryota</taxon>
        <taxon>Fungi</taxon>
        <taxon>Dikarya</taxon>
        <taxon>Ascomycota</taxon>
        <taxon>Pezizomycotina</taxon>
        <taxon>Dothideomycetes</taxon>
        <taxon>Pleosporomycetidae</taxon>
        <taxon>Pleosporales</taxon>
        <taxon>Melanommataceae</taxon>
        <taxon>Melanomma</taxon>
    </lineage>
</organism>
<dbReference type="PANTHER" id="PTHR38117">
    <property type="entry name" value="NACHT AND WD40 DOMAIN PROTEIN"/>
    <property type="match status" value="1"/>
</dbReference>
<feature type="domain" description="DUF7053" evidence="2">
    <location>
        <begin position="5"/>
        <end position="180"/>
    </location>
</feature>
<reference evidence="3" key="1">
    <citation type="journal article" date="2020" name="Stud. Mycol.">
        <title>101 Dothideomycetes genomes: a test case for predicting lifestyles and emergence of pathogens.</title>
        <authorList>
            <person name="Haridas S."/>
            <person name="Albert R."/>
            <person name="Binder M."/>
            <person name="Bloem J."/>
            <person name="Labutti K."/>
            <person name="Salamov A."/>
            <person name="Andreopoulos B."/>
            <person name="Baker S."/>
            <person name="Barry K."/>
            <person name="Bills G."/>
            <person name="Bluhm B."/>
            <person name="Cannon C."/>
            <person name="Castanera R."/>
            <person name="Culley D."/>
            <person name="Daum C."/>
            <person name="Ezra D."/>
            <person name="Gonzalez J."/>
            <person name="Henrissat B."/>
            <person name="Kuo A."/>
            <person name="Liang C."/>
            <person name="Lipzen A."/>
            <person name="Lutzoni F."/>
            <person name="Magnuson J."/>
            <person name="Mondo S."/>
            <person name="Nolan M."/>
            <person name="Ohm R."/>
            <person name="Pangilinan J."/>
            <person name="Park H.-J."/>
            <person name="Ramirez L."/>
            <person name="Alfaro M."/>
            <person name="Sun H."/>
            <person name="Tritt A."/>
            <person name="Yoshinaga Y."/>
            <person name="Zwiers L.-H."/>
            <person name="Turgeon B."/>
            <person name="Goodwin S."/>
            <person name="Spatafora J."/>
            <person name="Crous P."/>
            <person name="Grigoriev I."/>
        </authorList>
    </citation>
    <scope>NUCLEOTIDE SEQUENCE</scope>
    <source>
        <strain evidence="3">CBS 109.77</strain>
    </source>
</reference>
<dbReference type="PANTHER" id="PTHR38117:SF1">
    <property type="entry name" value="DUF3074 DOMAIN-CONTAINING PROTEIN"/>
    <property type="match status" value="1"/>
</dbReference>
<evidence type="ECO:0000256" key="1">
    <source>
        <dbReference type="SAM" id="MobiDB-lite"/>
    </source>
</evidence>